<dbReference type="Gene3D" id="3.80.10.10">
    <property type="entry name" value="Ribonuclease Inhibitor"/>
    <property type="match status" value="3"/>
</dbReference>
<dbReference type="GO" id="GO:0010105">
    <property type="term" value="P:negative regulation of ethylene-activated signaling pathway"/>
    <property type="evidence" value="ECO:0007669"/>
    <property type="project" value="UniProtKB-ARBA"/>
</dbReference>
<proteinExistence type="evidence at transcript level"/>
<accession>A0A1N7T9S1</accession>
<evidence type="ECO:0000256" key="1">
    <source>
        <dbReference type="ARBA" id="ARBA00004123"/>
    </source>
</evidence>
<feature type="domain" description="F-box/LRR-repeat protein 15-like leucin rich repeat" evidence="7">
    <location>
        <begin position="471"/>
        <end position="624"/>
    </location>
</feature>
<dbReference type="FunFam" id="3.80.10.10:FF:000451">
    <property type="entry name" value="EIN3-binding F-box protein 1"/>
    <property type="match status" value="1"/>
</dbReference>
<dbReference type="InterPro" id="IPR006553">
    <property type="entry name" value="Leu-rich_rpt_Cys-con_subtyp"/>
</dbReference>
<dbReference type="FunFam" id="3.80.10.10:FF:000473">
    <property type="entry name" value="EIN3-binding F-box protein 1"/>
    <property type="match status" value="1"/>
</dbReference>
<evidence type="ECO:0000256" key="2">
    <source>
        <dbReference type="ARBA" id="ARBA00004906"/>
    </source>
</evidence>
<keyword evidence="4" id="KW-0833">Ubl conjugation pathway</keyword>
<name>A0A1N7T9S1_PAPSO</name>
<organism evidence="8">
    <name type="scientific">Papaver somniferum</name>
    <name type="common">Opium poppy</name>
    <dbReference type="NCBI Taxonomy" id="3469"/>
    <lineage>
        <taxon>Eukaryota</taxon>
        <taxon>Viridiplantae</taxon>
        <taxon>Streptophyta</taxon>
        <taxon>Embryophyta</taxon>
        <taxon>Tracheophyta</taxon>
        <taxon>Spermatophyta</taxon>
        <taxon>Magnoliopsida</taxon>
        <taxon>Ranunculales</taxon>
        <taxon>Papaveraceae</taxon>
        <taxon>Papaveroideae</taxon>
        <taxon>Papaver</taxon>
    </lineage>
</organism>
<evidence type="ECO:0000313" key="8">
    <source>
        <dbReference type="EMBL" id="AJS13776.1"/>
    </source>
</evidence>
<keyword evidence="3" id="KW-0936">Ethylene signaling pathway</keyword>
<dbReference type="GO" id="GO:0031146">
    <property type="term" value="P:SCF-dependent proteasomal ubiquitin-dependent protein catabolic process"/>
    <property type="evidence" value="ECO:0007669"/>
    <property type="project" value="TreeGrafter"/>
</dbReference>
<dbReference type="AlphaFoldDB" id="A0A1N7T9S1"/>
<evidence type="ECO:0000256" key="3">
    <source>
        <dbReference type="ARBA" id="ARBA00022745"/>
    </source>
</evidence>
<dbReference type="SMART" id="SM00367">
    <property type="entry name" value="LRR_CC"/>
    <property type="match status" value="13"/>
</dbReference>
<dbReference type="GO" id="GO:0009873">
    <property type="term" value="P:ethylene-activated signaling pathway"/>
    <property type="evidence" value="ECO:0007669"/>
    <property type="project" value="UniProtKB-KW"/>
</dbReference>
<evidence type="ECO:0000256" key="4">
    <source>
        <dbReference type="ARBA" id="ARBA00022786"/>
    </source>
</evidence>
<dbReference type="GO" id="GO:0019005">
    <property type="term" value="C:SCF ubiquitin ligase complex"/>
    <property type="evidence" value="ECO:0007669"/>
    <property type="project" value="TreeGrafter"/>
</dbReference>
<dbReference type="SUPFAM" id="SSF81383">
    <property type="entry name" value="F-box domain"/>
    <property type="match status" value="1"/>
</dbReference>
<dbReference type="InterPro" id="IPR036047">
    <property type="entry name" value="F-box-like_dom_sf"/>
</dbReference>
<protein>
    <submittedName>
        <fullName evidence="8">Ein3-binding f-box protein</fullName>
    </submittedName>
</protein>
<dbReference type="SUPFAM" id="SSF52047">
    <property type="entry name" value="RNI-like"/>
    <property type="match status" value="2"/>
</dbReference>
<comment type="pathway">
    <text evidence="2">Protein modification; protein ubiquitination.</text>
</comment>
<sequence length="636" mass="67787">MPTLINFSGNDELFRGAMYANLMDSSILSLSSCMDVYYPPLKRSRISPFVFAEQEVIVQKKQQPSIEVLPDECLFEIFRRLSGNEEKSLCACVSKRWLMLLSSIRTEETVKVVSEKVSQEEVESDGYLSRCLKGKKATDNRLAAIAVGNAGSGGLGKLLIRGDNSVRGVSDVGLASIARGCPDLGVLSVWSVPTVGDEGLIEIANGCHKLETLDLSECPFISDKALVAIVENCHNLTSLTIESCSRIGNDGLQAIARGCPKLHSITIKDCPLVGDQGISCLVSSSSNTLSKVKLQNLNITEVSLAILGHYGRSITDLVLTGLQNVSERGFWVMGSAKGLQKLVSYAVTSCRGFTDVAIEAFGKGCANLKNLSLHKCSFVSDNGLVAFTKNSACIKSLRLEECNRISQYGVLAAISNCGLKLKALSLVKCMGIKDIVSEAHRLTPSKSLGSLSISDCPGFGSVSLAVVGWLCPQLKNIDLSGLCGVTDAGFLSVVENCEAGLVKVNLNGCINITDASVTSLARLHGETLQRLNLSGCSMVTDVSLGSMAVNCGMLKELDVSKCAITDFAVASLSCAKDLELQILSLAGCSQISDKSLPYLADMGETLIGLNLQQCKALSSSMIDLLVESLWRCDILA</sequence>
<dbReference type="InterPro" id="IPR032675">
    <property type="entry name" value="LRR_dom_sf"/>
</dbReference>
<comment type="subcellular location">
    <subcellularLocation>
        <location evidence="1">Nucleus</location>
    </subcellularLocation>
</comment>
<evidence type="ECO:0000259" key="7">
    <source>
        <dbReference type="Pfam" id="PF25372"/>
    </source>
</evidence>
<evidence type="ECO:0000259" key="6">
    <source>
        <dbReference type="Pfam" id="PF00646"/>
    </source>
</evidence>
<dbReference type="PANTHER" id="PTHR13318:SF105">
    <property type="entry name" value="F-BOX_LRR-REPEAT PROTEIN 3"/>
    <property type="match status" value="1"/>
</dbReference>
<reference evidence="8" key="1">
    <citation type="submission" date="2014-05" db="EMBL/GenBank/DDBJ databases">
        <title>Isolation of full length mRNA sequences from Papaver somniferum.</title>
        <authorList>
            <person name="Singh M."/>
            <person name="Shukla A.K."/>
        </authorList>
    </citation>
    <scope>NUCLEOTIDE SEQUENCE</scope>
    <source>
        <tissue evidence="8">Capsule wall</tissue>
    </source>
</reference>
<dbReference type="Pfam" id="PF00646">
    <property type="entry name" value="F-box"/>
    <property type="match status" value="1"/>
</dbReference>
<dbReference type="InterPro" id="IPR001810">
    <property type="entry name" value="F-box_dom"/>
</dbReference>
<evidence type="ECO:0000256" key="5">
    <source>
        <dbReference type="ARBA" id="ARBA00023242"/>
    </source>
</evidence>
<feature type="domain" description="F-box" evidence="6">
    <location>
        <begin position="69"/>
        <end position="103"/>
    </location>
</feature>
<feature type="domain" description="F-box/LRR-repeat protein 15-like leucin rich repeat" evidence="7">
    <location>
        <begin position="166"/>
        <end position="387"/>
    </location>
</feature>
<dbReference type="GO" id="GO:0005634">
    <property type="term" value="C:nucleus"/>
    <property type="evidence" value="ECO:0007669"/>
    <property type="project" value="UniProtKB-SubCell"/>
</dbReference>
<dbReference type="FunFam" id="3.80.10.10:FF:000595">
    <property type="entry name" value="EIN3-binding F-box protein 1"/>
    <property type="match status" value="1"/>
</dbReference>
<dbReference type="PANTHER" id="PTHR13318">
    <property type="entry name" value="PARTNER OF PAIRED, ISOFORM B-RELATED"/>
    <property type="match status" value="1"/>
</dbReference>
<dbReference type="EMBL" id="KJ910007">
    <property type="protein sequence ID" value="AJS13776.1"/>
    <property type="molecule type" value="mRNA"/>
</dbReference>
<dbReference type="Pfam" id="PF25372">
    <property type="entry name" value="DUF7885"/>
    <property type="match status" value="2"/>
</dbReference>
<keyword evidence="5" id="KW-0539">Nucleus</keyword>
<dbReference type="InterPro" id="IPR057207">
    <property type="entry name" value="FBXL15_LRR"/>
</dbReference>
<gene>
    <name evidence="8" type="primary">EBF</name>
</gene>